<evidence type="ECO:0000313" key="1">
    <source>
        <dbReference type="EMBL" id="HIW81891.1"/>
    </source>
</evidence>
<gene>
    <name evidence="1" type="ORF">H9742_10330</name>
</gene>
<evidence type="ECO:0000313" key="2">
    <source>
        <dbReference type="Proteomes" id="UP000824265"/>
    </source>
</evidence>
<dbReference type="InterPro" id="IPR038690">
    <property type="entry name" value="NusG_2_sf"/>
</dbReference>
<dbReference type="Pfam" id="PF07009">
    <property type="entry name" value="NusG_II"/>
    <property type="match status" value="1"/>
</dbReference>
<proteinExistence type="predicted"/>
<reference evidence="1" key="1">
    <citation type="journal article" date="2021" name="PeerJ">
        <title>Extensive microbial diversity within the chicken gut microbiome revealed by metagenomics and culture.</title>
        <authorList>
            <person name="Gilroy R."/>
            <person name="Ravi A."/>
            <person name="Getino M."/>
            <person name="Pursley I."/>
            <person name="Horton D.L."/>
            <person name="Alikhan N.F."/>
            <person name="Baker D."/>
            <person name="Gharbi K."/>
            <person name="Hall N."/>
            <person name="Watson M."/>
            <person name="Adriaenssens E.M."/>
            <person name="Foster-Nyarko E."/>
            <person name="Jarju S."/>
            <person name="Secka A."/>
            <person name="Antonio M."/>
            <person name="Oren A."/>
            <person name="Chaudhuri R.R."/>
            <person name="La Ragione R."/>
            <person name="Hildebrand F."/>
            <person name="Pallen M.J."/>
        </authorList>
    </citation>
    <scope>NUCLEOTIDE SEQUENCE</scope>
    <source>
        <strain evidence="1">CHK195-6426</strain>
    </source>
</reference>
<reference evidence="1" key="2">
    <citation type="submission" date="2021-04" db="EMBL/GenBank/DDBJ databases">
        <authorList>
            <person name="Gilroy R."/>
        </authorList>
    </citation>
    <scope>NUCLEOTIDE SEQUENCE</scope>
    <source>
        <strain evidence="1">CHK195-6426</strain>
    </source>
</reference>
<dbReference type="EMBL" id="DXGH01000055">
    <property type="protein sequence ID" value="HIW81891.1"/>
    <property type="molecule type" value="Genomic_DNA"/>
</dbReference>
<dbReference type="Proteomes" id="UP000824265">
    <property type="component" value="Unassembled WGS sequence"/>
</dbReference>
<dbReference type="Gene3D" id="2.60.320.10">
    <property type="entry name" value="N-utilization substance G protein NusG, insert domain"/>
    <property type="match status" value="1"/>
</dbReference>
<sequence>MKKIIPFKNKYQKNAFCFLAFLLLLALLCILWILVQSRQSQESEALIYQDGVLLERINLALVDTPYTFTVTGEGGCTNVIEVRPGSIGMLSADCPDQLCVHQGFTDSSLVPIVCLPNHLVIQVDAPSSSAQTDITAY</sequence>
<comment type="caution">
    <text evidence="1">The sequence shown here is derived from an EMBL/GenBank/DDBJ whole genome shotgun (WGS) entry which is preliminary data.</text>
</comment>
<organism evidence="1 2">
    <name type="scientific">Candidatus Acetatifactor stercoripullorum</name>
    <dbReference type="NCBI Taxonomy" id="2838414"/>
    <lineage>
        <taxon>Bacteria</taxon>
        <taxon>Bacillati</taxon>
        <taxon>Bacillota</taxon>
        <taxon>Clostridia</taxon>
        <taxon>Lachnospirales</taxon>
        <taxon>Lachnospiraceae</taxon>
        <taxon>Acetatifactor</taxon>
    </lineage>
</organism>
<dbReference type="CDD" id="cd09846">
    <property type="entry name" value="DUF1312"/>
    <property type="match status" value="1"/>
</dbReference>
<protein>
    <submittedName>
        <fullName evidence="1">NusG domain II-containing protein</fullName>
    </submittedName>
</protein>
<dbReference type="AlphaFoldDB" id="A0A9D1R556"/>
<accession>A0A9D1R556</accession>
<name>A0A9D1R556_9FIRM</name>